<dbReference type="AlphaFoldDB" id="A0AAV7KV46"/>
<keyword evidence="2" id="KW-1185">Reference proteome</keyword>
<accession>A0AAV7KV46</accession>
<name>A0AAV7KV46_PLEWA</name>
<comment type="caution">
    <text evidence="1">The sequence shown here is derived from an EMBL/GenBank/DDBJ whole genome shotgun (WGS) entry which is preliminary data.</text>
</comment>
<protein>
    <submittedName>
        <fullName evidence="1">Uncharacterized protein</fullName>
    </submittedName>
</protein>
<reference evidence="1" key="1">
    <citation type="journal article" date="2022" name="bioRxiv">
        <title>Sequencing and chromosome-scale assembly of the giantPleurodeles waltlgenome.</title>
        <authorList>
            <person name="Brown T."/>
            <person name="Elewa A."/>
            <person name="Iarovenko S."/>
            <person name="Subramanian E."/>
            <person name="Araus A.J."/>
            <person name="Petzold A."/>
            <person name="Susuki M."/>
            <person name="Suzuki K.-i.T."/>
            <person name="Hayashi T."/>
            <person name="Toyoda A."/>
            <person name="Oliveira C."/>
            <person name="Osipova E."/>
            <person name="Leigh N.D."/>
            <person name="Simon A."/>
            <person name="Yun M.H."/>
        </authorList>
    </citation>
    <scope>NUCLEOTIDE SEQUENCE</scope>
    <source>
        <strain evidence="1">20211129_DDA</strain>
        <tissue evidence="1">Liver</tissue>
    </source>
</reference>
<sequence>MFSLPPPHSKGSVFTELPPFSGCSSRRLLRLQLRALCGLASHPLPPAGPRSVQGTQDSPLCPPAACSGALSGSLLDLSAELQ</sequence>
<gene>
    <name evidence="1" type="ORF">NDU88_002076</name>
</gene>
<evidence type="ECO:0000313" key="1">
    <source>
        <dbReference type="EMBL" id="KAJ1081904.1"/>
    </source>
</evidence>
<organism evidence="1 2">
    <name type="scientific">Pleurodeles waltl</name>
    <name type="common">Iberian ribbed newt</name>
    <dbReference type="NCBI Taxonomy" id="8319"/>
    <lineage>
        <taxon>Eukaryota</taxon>
        <taxon>Metazoa</taxon>
        <taxon>Chordata</taxon>
        <taxon>Craniata</taxon>
        <taxon>Vertebrata</taxon>
        <taxon>Euteleostomi</taxon>
        <taxon>Amphibia</taxon>
        <taxon>Batrachia</taxon>
        <taxon>Caudata</taxon>
        <taxon>Salamandroidea</taxon>
        <taxon>Salamandridae</taxon>
        <taxon>Pleurodelinae</taxon>
        <taxon>Pleurodeles</taxon>
    </lineage>
</organism>
<dbReference type="Proteomes" id="UP001066276">
    <property type="component" value="Chromosome 12"/>
</dbReference>
<evidence type="ECO:0000313" key="2">
    <source>
        <dbReference type="Proteomes" id="UP001066276"/>
    </source>
</evidence>
<proteinExistence type="predicted"/>
<dbReference type="EMBL" id="JANPWB010000016">
    <property type="protein sequence ID" value="KAJ1081904.1"/>
    <property type="molecule type" value="Genomic_DNA"/>
</dbReference>